<protein>
    <recommendedName>
        <fullName evidence="1">DUF6879 domain-containing protein</fullName>
    </recommendedName>
</protein>
<proteinExistence type="predicted"/>
<keyword evidence="3" id="KW-1185">Reference proteome</keyword>
<name>A0A7W9YGL2_9ACTN</name>
<dbReference type="Pfam" id="PF21806">
    <property type="entry name" value="DUF6879"/>
    <property type="match status" value="1"/>
</dbReference>
<feature type="domain" description="DUF6879" evidence="1">
    <location>
        <begin position="1"/>
        <end position="150"/>
    </location>
</feature>
<sequence length="152" mass="17814">MRDSYMLDDPGFLAWQQGQRLDPDDRSSWWGGWHEAVRDAVDRGVQVRRARIVSEPISDYVRYEYDATFTNLAAGESVRWLPRRQTTDLALPGTDFWVFDDTRALFHHFTGDGQLAEDGREYANDSHRVKLCVDAFEAVWHRAIPHEEYRPR</sequence>
<evidence type="ECO:0000259" key="1">
    <source>
        <dbReference type="Pfam" id="PF21806"/>
    </source>
</evidence>
<dbReference type="EMBL" id="JACHDS010000001">
    <property type="protein sequence ID" value="MBB6171748.1"/>
    <property type="molecule type" value="Genomic_DNA"/>
</dbReference>
<evidence type="ECO:0000313" key="2">
    <source>
        <dbReference type="EMBL" id="MBB6171748.1"/>
    </source>
</evidence>
<dbReference type="InterPro" id="IPR049244">
    <property type="entry name" value="DUF6879"/>
</dbReference>
<accession>A0A7W9YGL2</accession>
<reference evidence="2 3" key="1">
    <citation type="submission" date="2020-08" db="EMBL/GenBank/DDBJ databases">
        <title>Sequencing the genomes of 1000 actinobacteria strains.</title>
        <authorList>
            <person name="Klenk H.-P."/>
        </authorList>
    </citation>
    <scope>NUCLEOTIDE SEQUENCE [LARGE SCALE GENOMIC DNA]</scope>
    <source>
        <strain evidence="2 3">DSM 46659</strain>
    </source>
</reference>
<evidence type="ECO:0000313" key="3">
    <source>
        <dbReference type="Proteomes" id="UP000546642"/>
    </source>
</evidence>
<dbReference type="Proteomes" id="UP000546642">
    <property type="component" value="Unassembled WGS sequence"/>
</dbReference>
<dbReference type="AlphaFoldDB" id="A0A7W9YGL2"/>
<gene>
    <name evidence="2" type="ORF">HNR23_001808</name>
</gene>
<organism evidence="2 3">
    <name type="scientific">Nocardiopsis mwathae</name>
    <dbReference type="NCBI Taxonomy" id="1472723"/>
    <lineage>
        <taxon>Bacteria</taxon>
        <taxon>Bacillati</taxon>
        <taxon>Actinomycetota</taxon>
        <taxon>Actinomycetes</taxon>
        <taxon>Streptosporangiales</taxon>
        <taxon>Nocardiopsidaceae</taxon>
        <taxon>Nocardiopsis</taxon>
    </lineage>
</organism>
<comment type="caution">
    <text evidence="2">The sequence shown here is derived from an EMBL/GenBank/DDBJ whole genome shotgun (WGS) entry which is preliminary data.</text>
</comment>